<evidence type="ECO:0000256" key="1">
    <source>
        <dbReference type="SAM" id="MobiDB-lite"/>
    </source>
</evidence>
<comment type="caution">
    <text evidence="3">The sequence shown here is derived from an EMBL/GenBank/DDBJ whole genome shotgun (WGS) entry which is preliminary data.</text>
</comment>
<dbReference type="Pfam" id="PF26130">
    <property type="entry name" value="PB1-like"/>
    <property type="match status" value="1"/>
</dbReference>
<reference evidence="3 4" key="1">
    <citation type="submission" date="2019-01" db="EMBL/GenBank/DDBJ databases">
        <title>Sequencing of cultivated peanut Arachis hypogaea provides insights into genome evolution and oil improvement.</title>
        <authorList>
            <person name="Chen X."/>
        </authorList>
    </citation>
    <scope>NUCLEOTIDE SEQUENCE [LARGE SCALE GENOMIC DNA]</scope>
    <source>
        <strain evidence="4">cv. Fuhuasheng</strain>
        <tissue evidence="3">Leaves</tissue>
    </source>
</reference>
<proteinExistence type="predicted"/>
<dbReference type="EMBL" id="SDMP01000004">
    <property type="protein sequence ID" value="RYR62610.1"/>
    <property type="molecule type" value="Genomic_DNA"/>
</dbReference>
<sequence>MPDRLKLIFHHGEKFETDPGESFIYTSDLYDEWVEIDEDYLDVLAVTGYYTELGYDKAEACWFLEPEDGLEFGFRRLQVDQELVSMINHCHENNNVIHIYFEHRSSVFDIIDVMELSDDDHAIGQKVGMEGMEEDRVEGWRKQVSKVPVHLNIDSSFDSYDFAEDSLYKPHMSLDCVDSSSDNDDDIGPSSDRRKRKTDNDNDKDKQKAINDEDIFCVPSIDASDYKK</sequence>
<feature type="region of interest" description="Disordered" evidence="1">
    <location>
        <begin position="173"/>
        <end position="212"/>
    </location>
</feature>
<feature type="compositionally biased region" description="Basic and acidic residues" evidence="1">
    <location>
        <begin position="198"/>
        <end position="211"/>
    </location>
</feature>
<dbReference type="Proteomes" id="UP000289738">
    <property type="component" value="Chromosome A04"/>
</dbReference>
<dbReference type="AlphaFoldDB" id="A0A445DHH5"/>
<organism evidence="3 4">
    <name type="scientific">Arachis hypogaea</name>
    <name type="common">Peanut</name>
    <dbReference type="NCBI Taxonomy" id="3818"/>
    <lineage>
        <taxon>Eukaryota</taxon>
        <taxon>Viridiplantae</taxon>
        <taxon>Streptophyta</taxon>
        <taxon>Embryophyta</taxon>
        <taxon>Tracheophyta</taxon>
        <taxon>Spermatophyta</taxon>
        <taxon>Magnoliopsida</taxon>
        <taxon>eudicotyledons</taxon>
        <taxon>Gunneridae</taxon>
        <taxon>Pentapetalae</taxon>
        <taxon>rosids</taxon>
        <taxon>fabids</taxon>
        <taxon>Fabales</taxon>
        <taxon>Fabaceae</taxon>
        <taxon>Papilionoideae</taxon>
        <taxon>50 kb inversion clade</taxon>
        <taxon>dalbergioids sensu lato</taxon>
        <taxon>Dalbergieae</taxon>
        <taxon>Pterocarpus clade</taxon>
        <taxon>Arachis</taxon>
    </lineage>
</organism>
<evidence type="ECO:0000313" key="3">
    <source>
        <dbReference type="EMBL" id="RYR62610.1"/>
    </source>
</evidence>
<accession>A0A445DHH5</accession>
<evidence type="ECO:0000259" key="2">
    <source>
        <dbReference type="Pfam" id="PF26130"/>
    </source>
</evidence>
<name>A0A445DHH5_ARAHY</name>
<feature type="domain" description="PB1-like" evidence="2">
    <location>
        <begin position="1"/>
        <end position="103"/>
    </location>
</feature>
<evidence type="ECO:0000313" key="4">
    <source>
        <dbReference type="Proteomes" id="UP000289738"/>
    </source>
</evidence>
<gene>
    <name evidence="3" type="ORF">Ahy_A04g020320</name>
</gene>
<dbReference type="InterPro" id="IPR058594">
    <property type="entry name" value="PB1-like_dom_pln"/>
</dbReference>
<keyword evidence="4" id="KW-1185">Reference proteome</keyword>
<protein>
    <recommendedName>
        <fullName evidence="2">PB1-like domain-containing protein</fullName>
    </recommendedName>
</protein>